<gene>
    <name evidence="2" type="ORF">HELGO_WM10154</name>
</gene>
<protein>
    <submittedName>
        <fullName evidence="2">Uncharacterized protein</fullName>
    </submittedName>
</protein>
<proteinExistence type="predicted"/>
<sequence length="396" mass="46195">MFKELVISFLLLQTVSYAEWQNTLSDAYHNVKKNIQPTELSAEEKKAKKFRILWEDVFEEYQEGVMLLDKSQYAPNEAWFKKDQIDYKGDIDEVINNIIKILIDDDLLAYKDELDDINNEVSELRADRTEFFEKKIHAPIKSRVSTTQTEYEEKIKDTNDKIKVLEGNINTIKIRVQQRFENNGINLSLSDINQLISRVYGNDIIQMTVIFEVLKKITKQIGMLMQESQEDLAQSKKYYGMHLISLQLVVHIQQEYMNSVDNYILQVDSIIQKTDEMIKRTSSAYELEKDKDLKSGYLNNQEIQSFNKSVAQAYKQDLLESQAKIALAQQTTIAQLKLAENTYQTVSLSGKLYSLIQNSNMLFKRITEIQVPKLEPFKNQKMKLQYDEITTKLLSD</sequence>
<name>A0A6S6SCZ9_9BACT</name>
<feature type="coiled-coil region" evidence="1">
    <location>
        <begin position="107"/>
        <end position="175"/>
    </location>
</feature>
<dbReference type="AlphaFoldDB" id="A0A6S6SCZ9"/>
<evidence type="ECO:0000313" key="2">
    <source>
        <dbReference type="EMBL" id="CAA6800915.1"/>
    </source>
</evidence>
<accession>A0A6S6SCZ9</accession>
<dbReference type="EMBL" id="CACVAU010000002">
    <property type="protein sequence ID" value="CAA6800915.1"/>
    <property type="molecule type" value="Genomic_DNA"/>
</dbReference>
<keyword evidence="1" id="KW-0175">Coiled coil</keyword>
<reference evidence="2" key="1">
    <citation type="submission" date="2020-01" db="EMBL/GenBank/DDBJ databases">
        <authorList>
            <person name="Meier V. D."/>
            <person name="Meier V D."/>
        </authorList>
    </citation>
    <scope>NUCLEOTIDE SEQUENCE</scope>
    <source>
        <strain evidence="2">HLG_WM_MAG_05</strain>
    </source>
</reference>
<evidence type="ECO:0000256" key="1">
    <source>
        <dbReference type="SAM" id="Coils"/>
    </source>
</evidence>
<organism evidence="2">
    <name type="scientific">uncultured Sulfurovum sp</name>
    <dbReference type="NCBI Taxonomy" id="269237"/>
    <lineage>
        <taxon>Bacteria</taxon>
        <taxon>Pseudomonadati</taxon>
        <taxon>Campylobacterota</taxon>
        <taxon>Epsilonproteobacteria</taxon>
        <taxon>Campylobacterales</taxon>
        <taxon>Sulfurovaceae</taxon>
        <taxon>Sulfurovum</taxon>
        <taxon>environmental samples</taxon>
    </lineage>
</organism>